<evidence type="ECO:0000313" key="1">
    <source>
        <dbReference type="EMBL" id="SDR05162.1"/>
    </source>
</evidence>
<proteinExistence type="predicted"/>
<accession>A0A1H1FW41</accession>
<keyword evidence="2" id="KW-1185">Reference proteome</keyword>
<reference evidence="2" key="1">
    <citation type="submission" date="2016-10" db="EMBL/GenBank/DDBJ databases">
        <authorList>
            <person name="Varghese N."/>
            <person name="Submissions S."/>
        </authorList>
    </citation>
    <scope>NUCLEOTIDE SEQUENCE [LARGE SCALE GENOMIC DNA]</scope>
    <source>
        <strain evidence="2">DUS833</strain>
    </source>
</reference>
<protein>
    <submittedName>
        <fullName evidence="1">Uncharacterized protein</fullName>
    </submittedName>
</protein>
<dbReference type="AlphaFoldDB" id="A0A1H1FW41"/>
<dbReference type="EMBL" id="FNKX01000001">
    <property type="protein sequence ID" value="SDR05162.1"/>
    <property type="molecule type" value="Genomic_DNA"/>
</dbReference>
<name>A0A1H1FW41_9BURK</name>
<organism evidence="1 2">
    <name type="scientific">Paraburkholderia tuberum</name>
    <dbReference type="NCBI Taxonomy" id="157910"/>
    <lineage>
        <taxon>Bacteria</taxon>
        <taxon>Pseudomonadati</taxon>
        <taxon>Pseudomonadota</taxon>
        <taxon>Betaproteobacteria</taxon>
        <taxon>Burkholderiales</taxon>
        <taxon>Burkholderiaceae</taxon>
        <taxon>Paraburkholderia</taxon>
    </lineage>
</organism>
<dbReference type="Proteomes" id="UP000199365">
    <property type="component" value="Unassembled WGS sequence"/>
</dbReference>
<sequence>MWDLVLEWDDERRRWQGRAITMIAAGADGTQNRIRA</sequence>
<evidence type="ECO:0000313" key="2">
    <source>
        <dbReference type="Proteomes" id="UP000199365"/>
    </source>
</evidence>
<gene>
    <name evidence="1" type="ORF">SAMN05445850_2596</name>
</gene>